<evidence type="ECO:0000256" key="1">
    <source>
        <dbReference type="SAM" id="Phobius"/>
    </source>
</evidence>
<feature type="transmembrane region" description="Helical" evidence="1">
    <location>
        <begin position="103"/>
        <end position="125"/>
    </location>
</feature>
<sequence>MQYEEWAQTEEIAFGNETLNVDKLPVQDWCFDILLFYESVGDKHSIEVLKQLMIYAQFSFIVNGVVTCVLAVFGLTGNALLFYQVHFLLNSLGNATSTEVVSGIISLYYKIIPFVGIVAYILYFFQPFASFCVTGTIWQVSAITIERYMAVSHPLEQQTRKARFSVRWICAAIAVCAFILNMTAVPFERYLKKCYEFLNDGQITIKTMIVQQDIVNNQYFAILVHLIPDLIFRAPSPIILIATLTVRTLQIYKKRRVGSNTIHVHRRRNIPFMLTVSSAFSDDFFCGLLLNVKFILCNTLYMFNTILMEVMGYGGRSRKRLKYYALEFGRFVDSCSSQQTNNETQQYIRSLYLTDFSNMLLALHSATNWLLFYHWRNCTKQPDSQRQSTTSNSALKSAIDPHDAGSLLSRFSPRKQKIGTEIIARLCIESPELARVFIPNSNELTKESFRDNANVQLHGKIVGDFIETILHSLANKSTTLSEVRANCRRIGVEHFRADVHLTAAHWKIARDVLISCCTTSTNKWATQKIHSSSESSLEQSMMRAFNLIVSEIKSGALCASVDLKQSVR</sequence>
<dbReference type="PANTHER" id="PTHR46641:SF10">
    <property type="entry name" value="G-PROTEIN COUPLED RECEPTORS FAMILY 1 PROFILE DOMAIN-CONTAINING PROTEIN"/>
    <property type="match status" value="1"/>
</dbReference>
<accession>A0A183V0D1</accession>
<keyword evidence="1" id="KW-0812">Transmembrane</keyword>
<dbReference type="GO" id="GO:0019825">
    <property type="term" value="F:oxygen binding"/>
    <property type="evidence" value="ECO:0007669"/>
    <property type="project" value="InterPro"/>
</dbReference>
<evidence type="ECO:0000313" key="2">
    <source>
        <dbReference type="EMBL" id="VDM45522.1"/>
    </source>
</evidence>
<organism evidence="3 4">
    <name type="scientific">Toxocara canis</name>
    <name type="common">Canine roundworm</name>
    <dbReference type="NCBI Taxonomy" id="6265"/>
    <lineage>
        <taxon>Eukaryota</taxon>
        <taxon>Metazoa</taxon>
        <taxon>Ecdysozoa</taxon>
        <taxon>Nematoda</taxon>
        <taxon>Chromadorea</taxon>
        <taxon>Rhabditida</taxon>
        <taxon>Spirurina</taxon>
        <taxon>Ascaridomorpha</taxon>
        <taxon>Ascaridoidea</taxon>
        <taxon>Toxocaridae</taxon>
        <taxon>Toxocara</taxon>
    </lineage>
</organism>
<dbReference type="Proteomes" id="UP000050794">
    <property type="component" value="Unassembled WGS sequence"/>
</dbReference>
<reference evidence="4" key="1">
    <citation type="submission" date="2016-06" db="UniProtKB">
        <authorList>
            <consortium name="WormBaseParasite"/>
        </authorList>
    </citation>
    <scope>IDENTIFICATION</scope>
</reference>
<dbReference type="InterPro" id="IPR012292">
    <property type="entry name" value="Globin/Proto"/>
</dbReference>
<feature type="transmembrane region" description="Helical" evidence="1">
    <location>
        <begin position="168"/>
        <end position="187"/>
    </location>
</feature>
<dbReference type="GO" id="GO:0020037">
    <property type="term" value="F:heme binding"/>
    <property type="evidence" value="ECO:0007669"/>
    <property type="project" value="InterPro"/>
</dbReference>
<dbReference type="Gene3D" id="1.20.1070.10">
    <property type="entry name" value="Rhodopsin 7-helix transmembrane proteins"/>
    <property type="match status" value="1"/>
</dbReference>
<dbReference type="WBParaSite" id="TCNE_0001420101-mRNA-1">
    <property type="protein sequence ID" value="TCNE_0001420101-mRNA-1"/>
    <property type="gene ID" value="TCNE_0001420101"/>
</dbReference>
<dbReference type="InterPro" id="IPR052954">
    <property type="entry name" value="GPCR-Ligand_Int"/>
</dbReference>
<evidence type="ECO:0000313" key="3">
    <source>
        <dbReference type="Proteomes" id="UP000050794"/>
    </source>
</evidence>
<dbReference type="InterPro" id="IPR009050">
    <property type="entry name" value="Globin-like_sf"/>
</dbReference>
<dbReference type="AlphaFoldDB" id="A0A183V0D1"/>
<dbReference type="SUPFAM" id="SSF46458">
    <property type="entry name" value="Globin-like"/>
    <property type="match status" value="1"/>
</dbReference>
<reference evidence="2 3" key="2">
    <citation type="submission" date="2018-11" db="EMBL/GenBank/DDBJ databases">
        <authorList>
            <consortium name="Pathogen Informatics"/>
        </authorList>
    </citation>
    <scope>NUCLEOTIDE SEQUENCE [LARGE SCALE GENOMIC DNA]</scope>
</reference>
<dbReference type="SUPFAM" id="SSF81321">
    <property type="entry name" value="Family A G protein-coupled receptor-like"/>
    <property type="match status" value="1"/>
</dbReference>
<dbReference type="EMBL" id="UYWY01022120">
    <property type="protein sequence ID" value="VDM45522.1"/>
    <property type="molecule type" value="Genomic_DNA"/>
</dbReference>
<keyword evidence="1" id="KW-0472">Membrane</keyword>
<name>A0A183V0D1_TOXCA</name>
<dbReference type="Gene3D" id="1.10.490.10">
    <property type="entry name" value="Globins"/>
    <property type="match status" value="1"/>
</dbReference>
<gene>
    <name evidence="2" type="ORF">TCNE_LOCUS14201</name>
</gene>
<protein>
    <submittedName>
        <fullName evidence="4">GLOBIN domain-containing protein</fullName>
    </submittedName>
</protein>
<feature type="transmembrane region" description="Helical" evidence="1">
    <location>
        <begin position="60"/>
        <end position="83"/>
    </location>
</feature>
<keyword evidence="1" id="KW-1133">Transmembrane helix</keyword>
<dbReference type="PANTHER" id="PTHR46641">
    <property type="entry name" value="FMRFAMIDE RECEPTOR-RELATED"/>
    <property type="match status" value="1"/>
</dbReference>
<proteinExistence type="predicted"/>
<keyword evidence="3" id="KW-1185">Reference proteome</keyword>
<evidence type="ECO:0000313" key="4">
    <source>
        <dbReference type="WBParaSite" id="TCNE_0001420101-mRNA-1"/>
    </source>
</evidence>